<protein>
    <submittedName>
        <fullName evidence="2">Uncharacterized protein</fullName>
    </submittedName>
</protein>
<dbReference type="EMBL" id="JAACJL010000057">
    <property type="protein sequence ID" value="KAF4612035.1"/>
    <property type="molecule type" value="Genomic_DNA"/>
</dbReference>
<accession>A0A8H4QJ31</accession>
<proteinExistence type="predicted"/>
<feature type="region of interest" description="Disordered" evidence="1">
    <location>
        <begin position="75"/>
        <end position="147"/>
    </location>
</feature>
<comment type="caution">
    <text evidence="2">The sequence shown here is derived from an EMBL/GenBank/DDBJ whole genome shotgun (WGS) entry which is preliminary data.</text>
</comment>
<dbReference type="AlphaFoldDB" id="A0A8H4QJ31"/>
<keyword evidence="3" id="KW-1185">Reference proteome</keyword>
<reference evidence="2 3" key="1">
    <citation type="submission" date="2019-12" db="EMBL/GenBank/DDBJ databases">
        <authorList>
            <person name="Floudas D."/>
            <person name="Bentzer J."/>
            <person name="Ahren D."/>
            <person name="Johansson T."/>
            <person name="Persson P."/>
            <person name="Tunlid A."/>
        </authorList>
    </citation>
    <scope>NUCLEOTIDE SEQUENCE [LARGE SCALE GENOMIC DNA]</scope>
    <source>
        <strain evidence="2 3">CBS 102.39</strain>
    </source>
</reference>
<evidence type="ECO:0000313" key="2">
    <source>
        <dbReference type="EMBL" id="KAF4612035.1"/>
    </source>
</evidence>
<evidence type="ECO:0000256" key="1">
    <source>
        <dbReference type="SAM" id="MobiDB-lite"/>
    </source>
</evidence>
<evidence type="ECO:0000313" key="3">
    <source>
        <dbReference type="Proteomes" id="UP000521872"/>
    </source>
</evidence>
<feature type="region of interest" description="Disordered" evidence="1">
    <location>
        <begin position="1"/>
        <end position="20"/>
    </location>
</feature>
<name>A0A8H4QJ31_9AGAR</name>
<organism evidence="2 3">
    <name type="scientific">Agrocybe pediades</name>
    <dbReference type="NCBI Taxonomy" id="84607"/>
    <lineage>
        <taxon>Eukaryota</taxon>
        <taxon>Fungi</taxon>
        <taxon>Dikarya</taxon>
        <taxon>Basidiomycota</taxon>
        <taxon>Agaricomycotina</taxon>
        <taxon>Agaricomycetes</taxon>
        <taxon>Agaricomycetidae</taxon>
        <taxon>Agaricales</taxon>
        <taxon>Agaricineae</taxon>
        <taxon>Strophariaceae</taxon>
        <taxon>Agrocybe</taxon>
    </lineage>
</organism>
<feature type="region of interest" description="Disordered" evidence="1">
    <location>
        <begin position="208"/>
        <end position="234"/>
    </location>
</feature>
<feature type="compositionally biased region" description="Basic and acidic residues" evidence="1">
    <location>
        <begin position="88"/>
        <end position="97"/>
    </location>
</feature>
<dbReference type="Proteomes" id="UP000521872">
    <property type="component" value="Unassembled WGS sequence"/>
</dbReference>
<feature type="compositionally biased region" description="Pro residues" evidence="1">
    <location>
        <begin position="215"/>
        <end position="225"/>
    </location>
</feature>
<feature type="compositionally biased region" description="Polar residues" evidence="1">
    <location>
        <begin position="123"/>
        <end position="147"/>
    </location>
</feature>
<gene>
    <name evidence="2" type="ORF">D9613_003804</name>
</gene>
<sequence length="234" mass="25095">MSPSPESSANGTTRPMRASTQATLAVAEEGLIQVDIEGENASSPEDILQTIASASPPPPYSSIPGAYHEMAPLATTDSTHQEVPVSPRRRDSSEKQHQYGHQNSQARLDMSYSDITRGHMRNPNGSQPAEGGTMSQGNNIGQQLLPSSTNRRMRAYQTWDVRGTVLLHPNRDIAPALLLIIRILLPSIAEPGPSCCLEVNSTPTVEGHAATTLPLKPPSRNPPPVRVASSAGWQ</sequence>